<evidence type="ECO:0000256" key="4">
    <source>
        <dbReference type="SAM" id="Phobius"/>
    </source>
</evidence>
<dbReference type="AlphaFoldDB" id="A0A4Q7DL16"/>
<keyword evidence="4" id="KW-0472">Membrane</keyword>
<evidence type="ECO:0000256" key="1">
    <source>
        <dbReference type="ARBA" id="ARBA00004651"/>
    </source>
</evidence>
<keyword evidence="6" id="KW-1185">Reference proteome</keyword>
<dbReference type="PANTHER" id="PTHR43045:SF1">
    <property type="entry name" value="SHIKIMATE TRANSPORTER"/>
    <property type="match status" value="1"/>
</dbReference>
<evidence type="ECO:0000256" key="2">
    <source>
        <dbReference type="ARBA" id="ARBA00022448"/>
    </source>
</evidence>
<dbReference type="RefSeq" id="WP_130153306.1">
    <property type="nucleotide sequence ID" value="NZ_SCFB01000002.1"/>
</dbReference>
<evidence type="ECO:0008006" key="7">
    <source>
        <dbReference type="Google" id="ProtNLM"/>
    </source>
</evidence>
<evidence type="ECO:0000313" key="6">
    <source>
        <dbReference type="Proteomes" id="UP000293550"/>
    </source>
</evidence>
<dbReference type="EMBL" id="SCFB01000002">
    <property type="protein sequence ID" value="RZI46834.1"/>
    <property type="molecule type" value="Genomic_DNA"/>
</dbReference>
<keyword evidence="2" id="KW-0813">Transport</keyword>
<dbReference type="GO" id="GO:0005886">
    <property type="term" value="C:plasma membrane"/>
    <property type="evidence" value="ECO:0007669"/>
    <property type="project" value="UniProtKB-SubCell"/>
</dbReference>
<comment type="caution">
    <text evidence="5">The sequence shown here is derived from an EMBL/GenBank/DDBJ whole genome shotgun (WGS) entry which is preliminary data.</text>
</comment>
<evidence type="ECO:0000313" key="5">
    <source>
        <dbReference type="EMBL" id="RZI46834.1"/>
    </source>
</evidence>
<reference evidence="5 6" key="1">
    <citation type="submission" date="2018-10" db="EMBL/GenBank/DDBJ databases">
        <title>An updated phylogeny of the Alphaproteobacteria reveals that the parasitic Rickettsiales and Holosporales have independent origins.</title>
        <authorList>
            <person name="Munoz-Gomez S.A."/>
            <person name="Hess S."/>
            <person name="Burger G."/>
            <person name="Lang B.F."/>
            <person name="Susko E."/>
            <person name="Slamovits C.H."/>
            <person name="Roger A.J."/>
        </authorList>
    </citation>
    <scope>NUCLEOTIDE SEQUENCE [LARGE SCALE GENOMIC DNA]</scope>
    <source>
        <strain evidence="5">HOLO01</strain>
    </source>
</reference>
<feature type="transmembrane region" description="Helical" evidence="4">
    <location>
        <begin position="60"/>
        <end position="84"/>
    </location>
</feature>
<proteinExistence type="predicted"/>
<keyword evidence="4" id="KW-1133">Transmembrane helix</keyword>
<accession>A0A4Q7DL16</accession>
<organism evidence="5 6">
    <name type="scientific">Candidatus Finniella inopinata</name>
    <dbReference type="NCBI Taxonomy" id="1696036"/>
    <lineage>
        <taxon>Bacteria</taxon>
        <taxon>Pseudomonadati</taxon>
        <taxon>Pseudomonadota</taxon>
        <taxon>Alphaproteobacteria</taxon>
        <taxon>Holosporales</taxon>
        <taxon>Candidatus Paracaedibacteraceae</taxon>
        <taxon>Candidatus Finniella</taxon>
    </lineage>
</organism>
<keyword evidence="4" id="KW-0812">Transmembrane</keyword>
<dbReference type="PANTHER" id="PTHR43045">
    <property type="entry name" value="SHIKIMATE TRANSPORTER"/>
    <property type="match status" value="1"/>
</dbReference>
<dbReference type="OrthoDB" id="7160403at2"/>
<keyword evidence="3" id="KW-1003">Cell membrane</keyword>
<sequence length="89" mass="10163">MLPADKAYPSTSQLIPLSKDEKKALAIVLTGNFLEYFDLMLFTHLAFVVTPYFMPKTDPVVAKMLAIFAFSSSFVIRPFAAYFWGVYRR</sequence>
<feature type="transmembrane region" description="Helical" evidence="4">
    <location>
        <begin position="33"/>
        <end position="54"/>
    </location>
</feature>
<evidence type="ECO:0000256" key="3">
    <source>
        <dbReference type="ARBA" id="ARBA00022475"/>
    </source>
</evidence>
<name>A0A4Q7DL16_9PROT</name>
<comment type="subcellular location">
    <subcellularLocation>
        <location evidence="1">Cell membrane</location>
        <topology evidence="1">Multi-pass membrane protein</topology>
    </subcellularLocation>
</comment>
<dbReference type="Proteomes" id="UP000293550">
    <property type="component" value="Unassembled WGS sequence"/>
</dbReference>
<gene>
    <name evidence="5" type="ORF">EQU50_01005</name>
</gene>
<protein>
    <recommendedName>
        <fullName evidence="7">MFS transporter</fullName>
    </recommendedName>
</protein>